<dbReference type="InterPro" id="IPR029058">
    <property type="entry name" value="AB_hydrolase_fold"/>
</dbReference>
<evidence type="ECO:0000256" key="1">
    <source>
        <dbReference type="ARBA" id="ARBA00005964"/>
    </source>
</evidence>
<gene>
    <name evidence="5" type="ORF">CHS0354_037548</name>
</gene>
<evidence type="ECO:0000256" key="3">
    <source>
        <dbReference type="ARBA" id="ARBA00022801"/>
    </source>
</evidence>
<evidence type="ECO:0000256" key="2">
    <source>
        <dbReference type="ARBA" id="ARBA00022487"/>
    </source>
</evidence>
<sequence length="141" mass="16480">MESDYGYVAPHVKLTEQLTKRGVYALLYNFSYRSENSILKGWMGVSHSAELYYEFGSPYFDSTPCPENRQSTCPVTWGKYQVWSEMDFRVSKETMSLWTDFAKSMKRNDTLLISSTNQTWPIYGQRGMFININYDLVIETL</sequence>
<dbReference type="GO" id="GO:0006581">
    <property type="term" value="P:acetylcholine catabolic process"/>
    <property type="evidence" value="ECO:0007669"/>
    <property type="project" value="TreeGrafter"/>
</dbReference>
<name>A0AAE0SEM3_9BIVA</name>
<dbReference type="EMBL" id="JAEAOA010002196">
    <property type="protein sequence ID" value="KAK3590501.1"/>
    <property type="molecule type" value="Genomic_DNA"/>
</dbReference>
<comment type="similarity">
    <text evidence="1">Belongs to the type-B carboxylesterase/lipase family.</text>
</comment>
<evidence type="ECO:0000313" key="5">
    <source>
        <dbReference type="EMBL" id="KAK3590501.1"/>
    </source>
</evidence>
<dbReference type="Pfam" id="PF00135">
    <property type="entry name" value="COesterase"/>
    <property type="match status" value="1"/>
</dbReference>
<dbReference type="Proteomes" id="UP001195483">
    <property type="component" value="Unassembled WGS sequence"/>
</dbReference>
<organism evidence="5 6">
    <name type="scientific">Potamilus streckersoni</name>
    <dbReference type="NCBI Taxonomy" id="2493646"/>
    <lineage>
        <taxon>Eukaryota</taxon>
        <taxon>Metazoa</taxon>
        <taxon>Spiralia</taxon>
        <taxon>Lophotrochozoa</taxon>
        <taxon>Mollusca</taxon>
        <taxon>Bivalvia</taxon>
        <taxon>Autobranchia</taxon>
        <taxon>Heteroconchia</taxon>
        <taxon>Palaeoheterodonta</taxon>
        <taxon>Unionida</taxon>
        <taxon>Unionoidea</taxon>
        <taxon>Unionidae</taxon>
        <taxon>Ambleminae</taxon>
        <taxon>Lampsilini</taxon>
        <taxon>Potamilus</taxon>
    </lineage>
</organism>
<reference evidence="5" key="2">
    <citation type="journal article" date="2021" name="Genome Biol. Evol.">
        <title>Developing a high-quality reference genome for a parasitic bivalve with doubly uniparental inheritance (Bivalvia: Unionida).</title>
        <authorList>
            <person name="Smith C.H."/>
        </authorList>
    </citation>
    <scope>NUCLEOTIDE SEQUENCE</scope>
    <source>
        <strain evidence="5">CHS0354</strain>
        <tissue evidence="5">Mantle</tissue>
    </source>
</reference>
<keyword evidence="3" id="KW-0378">Hydrolase</keyword>
<comment type="caution">
    <text evidence="5">The sequence shown here is derived from an EMBL/GenBank/DDBJ whole genome shotgun (WGS) entry which is preliminary data.</text>
</comment>
<dbReference type="InterPro" id="IPR002018">
    <property type="entry name" value="CarbesteraseB"/>
</dbReference>
<dbReference type="Gene3D" id="3.40.50.1820">
    <property type="entry name" value="alpha/beta hydrolase"/>
    <property type="match status" value="1"/>
</dbReference>
<dbReference type="PANTHER" id="PTHR43918">
    <property type="entry name" value="ACETYLCHOLINESTERASE"/>
    <property type="match status" value="1"/>
</dbReference>
<reference evidence="5" key="3">
    <citation type="submission" date="2023-05" db="EMBL/GenBank/DDBJ databases">
        <authorList>
            <person name="Smith C.H."/>
        </authorList>
    </citation>
    <scope>NUCLEOTIDE SEQUENCE</scope>
    <source>
        <strain evidence="5">CHS0354</strain>
        <tissue evidence="5">Mantle</tissue>
    </source>
</reference>
<dbReference type="SUPFAM" id="SSF53474">
    <property type="entry name" value="alpha/beta-Hydrolases"/>
    <property type="match status" value="1"/>
</dbReference>
<protein>
    <recommendedName>
        <fullName evidence="4">Carboxylesterase type B domain-containing protein</fullName>
    </recommendedName>
</protein>
<proteinExistence type="inferred from homology"/>
<dbReference type="PANTHER" id="PTHR43918:SF4">
    <property type="entry name" value="CARBOXYLIC ESTER HYDROLASE"/>
    <property type="match status" value="1"/>
</dbReference>
<dbReference type="GO" id="GO:0003990">
    <property type="term" value="F:acetylcholinesterase activity"/>
    <property type="evidence" value="ECO:0007669"/>
    <property type="project" value="TreeGrafter"/>
</dbReference>
<feature type="domain" description="Carboxylesterase type B" evidence="4">
    <location>
        <begin position="2"/>
        <end position="135"/>
    </location>
</feature>
<dbReference type="GO" id="GO:0005615">
    <property type="term" value="C:extracellular space"/>
    <property type="evidence" value="ECO:0007669"/>
    <property type="project" value="TreeGrafter"/>
</dbReference>
<dbReference type="GO" id="GO:0019695">
    <property type="term" value="P:choline metabolic process"/>
    <property type="evidence" value="ECO:0007669"/>
    <property type="project" value="TreeGrafter"/>
</dbReference>
<feature type="non-terminal residue" evidence="5">
    <location>
        <position position="1"/>
    </location>
</feature>
<dbReference type="InterPro" id="IPR050654">
    <property type="entry name" value="AChE-related_enzymes"/>
</dbReference>
<reference evidence="5" key="1">
    <citation type="journal article" date="2021" name="Genome Biol. Evol.">
        <title>A High-Quality Reference Genome for a Parasitic Bivalve with Doubly Uniparental Inheritance (Bivalvia: Unionida).</title>
        <authorList>
            <person name="Smith C.H."/>
        </authorList>
    </citation>
    <scope>NUCLEOTIDE SEQUENCE</scope>
    <source>
        <strain evidence="5">CHS0354</strain>
    </source>
</reference>
<dbReference type="GO" id="GO:0005886">
    <property type="term" value="C:plasma membrane"/>
    <property type="evidence" value="ECO:0007669"/>
    <property type="project" value="TreeGrafter"/>
</dbReference>
<keyword evidence="2" id="KW-0719">Serine esterase</keyword>
<evidence type="ECO:0000259" key="4">
    <source>
        <dbReference type="Pfam" id="PF00135"/>
    </source>
</evidence>
<dbReference type="AlphaFoldDB" id="A0AAE0SEM3"/>
<accession>A0AAE0SEM3</accession>
<evidence type="ECO:0000313" key="6">
    <source>
        <dbReference type="Proteomes" id="UP001195483"/>
    </source>
</evidence>
<keyword evidence="6" id="KW-1185">Reference proteome</keyword>